<accession>A0AAF0PRY1</accession>
<organism evidence="1 2">
    <name type="scientific">Solanum verrucosum</name>
    <dbReference type="NCBI Taxonomy" id="315347"/>
    <lineage>
        <taxon>Eukaryota</taxon>
        <taxon>Viridiplantae</taxon>
        <taxon>Streptophyta</taxon>
        <taxon>Embryophyta</taxon>
        <taxon>Tracheophyta</taxon>
        <taxon>Spermatophyta</taxon>
        <taxon>Magnoliopsida</taxon>
        <taxon>eudicotyledons</taxon>
        <taxon>Gunneridae</taxon>
        <taxon>Pentapetalae</taxon>
        <taxon>asterids</taxon>
        <taxon>lamiids</taxon>
        <taxon>Solanales</taxon>
        <taxon>Solanaceae</taxon>
        <taxon>Solanoideae</taxon>
        <taxon>Solaneae</taxon>
        <taxon>Solanum</taxon>
    </lineage>
</organism>
<gene>
    <name evidence="1" type="ORF">MTR67_001031</name>
</gene>
<protein>
    <recommendedName>
        <fullName evidence="3">F-box domain-containing protein</fullName>
    </recommendedName>
</protein>
<reference evidence="1" key="1">
    <citation type="submission" date="2023-08" db="EMBL/GenBank/DDBJ databases">
        <title>A de novo genome assembly of Solanum verrucosum Schlechtendal, a Mexican diploid species geographically isolated from the other diploid A-genome species in potato relatives.</title>
        <authorList>
            <person name="Hosaka K."/>
        </authorList>
    </citation>
    <scope>NUCLEOTIDE SEQUENCE</scope>
    <source>
        <tissue evidence="1">Young leaves</tissue>
    </source>
</reference>
<evidence type="ECO:0000313" key="1">
    <source>
        <dbReference type="EMBL" id="WMV07646.1"/>
    </source>
</evidence>
<sequence>LAGISAFDVRACEGNSKARHKLEWELKEHTSEMLDEDDEDNMLDILFDKVAKDGIQRLASGQEISACASVSKRWLTLISNIRKDEIAESNGYLSRCLVGWKITDVGLEAIVVGTANIGGLAKLSIWGNNLYRGMTDVGLKCIA</sequence>
<name>A0AAF0PRY1_SOLVR</name>
<dbReference type="AlphaFoldDB" id="A0AAF0PRY1"/>
<evidence type="ECO:0008006" key="3">
    <source>
        <dbReference type="Google" id="ProtNLM"/>
    </source>
</evidence>
<proteinExistence type="predicted"/>
<dbReference type="Proteomes" id="UP001234989">
    <property type="component" value="Chromosome 1"/>
</dbReference>
<evidence type="ECO:0000313" key="2">
    <source>
        <dbReference type="Proteomes" id="UP001234989"/>
    </source>
</evidence>
<keyword evidence="2" id="KW-1185">Reference proteome</keyword>
<dbReference type="EMBL" id="CP133612">
    <property type="protein sequence ID" value="WMV07646.1"/>
    <property type="molecule type" value="Genomic_DNA"/>
</dbReference>
<feature type="non-terminal residue" evidence="1">
    <location>
        <position position="1"/>
    </location>
</feature>